<evidence type="ECO:0000256" key="4">
    <source>
        <dbReference type="ARBA" id="ARBA00023163"/>
    </source>
</evidence>
<proteinExistence type="predicted"/>
<protein>
    <submittedName>
        <fullName evidence="7">DNA-binding transcriptional regulator, MerR family</fullName>
    </submittedName>
</protein>
<dbReference type="Proteomes" id="UP000192660">
    <property type="component" value="Unassembled WGS sequence"/>
</dbReference>
<feature type="domain" description="HTH merR-type" evidence="6">
    <location>
        <begin position="6"/>
        <end position="76"/>
    </location>
</feature>
<dbReference type="STRING" id="28034.BFX07_01390"/>
<keyword evidence="8" id="KW-1185">Reference proteome</keyword>
<evidence type="ECO:0000256" key="1">
    <source>
        <dbReference type="ARBA" id="ARBA00022491"/>
    </source>
</evidence>
<dbReference type="InterPro" id="IPR009061">
    <property type="entry name" value="DNA-bd_dom_put_sf"/>
</dbReference>
<dbReference type="InterPro" id="IPR000551">
    <property type="entry name" value="MerR-type_HTH_dom"/>
</dbReference>
<keyword evidence="2" id="KW-0805">Transcription regulation</keyword>
<dbReference type="InterPro" id="IPR047057">
    <property type="entry name" value="MerR_fam"/>
</dbReference>
<evidence type="ECO:0000256" key="2">
    <source>
        <dbReference type="ARBA" id="ARBA00023015"/>
    </source>
</evidence>
<evidence type="ECO:0000259" key="6">
    <source>
        <dbReference type="PROSITE" id="PS50937"/>
    </source>
</evidence>
<keyword evidence="5" id="KW-0175">Coiled coil</keyword>
<dbReference type="PANTHER" id="PTHR30204:SF69">
    <property type="entry name" value="MERR-FAMILY TRANSCRIPTIONAL REGULATOR"/>
    <property type="match status" value="1"/>
</dbReference>
<keyword evidence="3 7" id="KW-0238">DNA-binding</keyword>
<evidence type="ECO:0000313" key="7">
    <source>
        <dbReference type="EMBL" id="SMC04345.1"/>
    </source>
</evidence>
<gene>
    <name evidence="7" type="ORF">SAMN00768000_1599</name>
</gene>
<feature type="coiled-coil region" evidence="5">
    <location>
        <begin position="111"/>
        <end position="152"/>
    </location>
</feature>
<dbReference type="Gene3D" id="1.10.1660.10">
    <property type="match status" value="1"/>
</dbReference>
<organism evidence="7 8">
    <name type="scientific">Sulfobacillus thermosulfidooxidans (strain DSM 9293 / VKM B-1269 / AT-1)</name>
    <dbReference type="NCBI Taxonomy" id="929705"/>
    <lineage>
        <taxon>Bacteria</taxon>
        <taxon>Bacillati</taxon>
        <taxon>Bacillota</taxon>
        <taxon>Clostridia</taxon>
        <taxon>Eubacteriales</taxon>
        <taxon>Clostridiales Family XVII. Incertae Sedis</taxon>
        <taxon>Sulfobacillus</taxon>
    </lineage>
</organism>
<dbReference type="PROSITE" id="PS50937">
    <property type="entry name" value="HTH_MERR_2"/>
    <property type="match status" value="1"/>
</dbReference>
<dbReference type="Pfam" id="PF13411">
    <property type="entry name" value="MerR_1"/>
    <property type="match status" value="1"/>
</dbReference>
<keyword evidence="4" id="KW-0804">Transcription</keyword>
<keyword evidence="1" id="KW-0678">Repressor</keyword>
<evidence type="ECO:0000313" key="8">
    <source>
        <dbReference type="Proteomes" id="UP000192660"/>
    </source>
</evidence>
<dbReference type="EMBL" id="FWWY01000001">
    <property type="protein sequence ID" value="SMC04345.1"/>
    <property type="molecule type" value="Genomic_DNA"/>
</dbReference>
<dbReference type="SMART" id="SM00422">
    <property type="entry name" value="HTH_MERR"/>
    <property type="match status" value="1"/>
</dbReference>
<name>A0A1W1WDP8_SULTA</name>
<accession>A0A1W1WDP8</accession>
<dbReference type="AlphaFoldDB" id="A0A1W1WDP8"/>
<dbReference type="RefSeq" id="WP_084661207.1">
    <property type="nucleotide sequence ID" value="NZ_FWWY01000001.1"/>
</dbReference>
<dbReference type="SUPFAM" id="SSF46955">
    <property type="entry name" value="Putative DNA-binding domain"/>
    <property type="match status" value="1"/>
</dbReference>
<dbReference type="GO" id="GO:0003677">
    <property type="term" value="F:DNA binding"/>
    <property type="evidence" value="ECO:0007669"/>
    <property type="project" value="UniProtKB-KW"/>
</dbReference>
<sequence>MDIPHEMQIGELAQLCQTTTRTLRYYEDVGLIEPIRRLDGGFRVYDGRTIQRIRHIQELKELLGWSLEEIRQVIQAEDAIENLRTQYHRSHSPKERLEVLARAAIVVQGEWELVNERMSRLEEMKQALEQKLQRYEQLSRDLKQQIKDQGSE</sequence>
<evidence type="ECO:0000256" key="3">
    <source>
        <dbReference type="ARBA" id="ARBA00023125"/>
    </source>
</evidence>
<dbReference type="OrthoDB" id="9791488at2"/>
<dbReference type="PANTHER" id="PTHR30204">
    <property type="entry name" value="REDOX-CYCLING DRUG-SENSING TRANSCRIPTIONAL ACTIVATOR SOXR"/>
    <property type="match status" value="1"/>
</dbReference>
<dbReference type="GO" id="GO:0003700">
    <property type="term" value="F:DNA-binding transcription factor activity"/>
    <property type="evidence" value="ECO:0007669"/>
    <property type="project" value="InterPro"/>
</dbReference>
<evidence type="ECO:0000256" key="5">
    <source>
        <dbReference type="SAM" id="Coils"/>
    </source>
</evidence>
<reference evidence="8" key="1">
    <citation type="submission" date="2017-04" db="EMBL/GenBank/DDBJ databases">
        <authorList>
            <person name="Varghese N."/>
            <person name="Submissions S."/>
        </authorList>
    </citation>
    <scope>NUCLEOTIDE SEQUENCE [LARGE SCALE GENOMIC DNA]</scope>
    <source>
        <strain evidence="8">DSM 9293</strain>
    </source>
</reference>